<reference evidence="1" key="1">
    <citation type="submission" date="2021-05" db="EMBL/GenBank/DDBJ databases">
        <authorList>
            <person name="Scholz U."/>
            <person name="Mascher M."/>
            <person name="Fiebig A."/>
        </authorList>
    </citation>
    <scope>NUCLEOTIDE SEQUENCE [LARGE SCALE GENOMIC DNA]</scope>
</reference>
<protein>
    <submittedName>
        <fullName evidence="1">Uncharacterized protein</fullName>
    </submittedName>
</protein>
<dbReference type="Proteomes" id="UP001732700">
    <property type="component" value="Chromosome 5C"/>
</dbReference>
<dbReference type="EnsemblPlants" id="AVESA.00010b.r2.5CG0885650.1">
    <property type="protein sequence ID" value="AVESA.00010b.r2.5CG0885650.1.CDS"/>
    <property type="gene ID" value="AVESA.00010b.r2.5CG0885650"/>
</dbReference>
<sequence length="267" mass="30754">MDDPHAANIGIHRDSMEISSEDRFAALSSIEGEHIGENKLRLLLKNKLAPICYVWFEPTDMMDIEQGIMKTIYVNKIVQAGCTVKILMADWFLQQHFKIGTDLNKIRDIGNYNIEMWKATGMNLDRVELVWLSDELNRRAVDYWPLAVDVSRKYSMEKMASYYRNRTYGPQGLPAAEIFSPCMQVAAILCQKADIWLFSMDQRDIVMLARDYAEDINRETNPAIILHNNLPLLPEDPDLNLLRYPARTLFMDDAVVSNYNHFVVSDG</sequence>
<name>A0ACD5Y172_AVESA</name>
<evidence type="ECO:0000313" key="2">
    <source>
        <dbReference type="Proteomes" id="UP001732700"/>
    </source>
</evidence>
<keyword evidence="2" id="KW-1185">Reference proteome</keyword>
<evidence type="ECO:0000313" key="1">
    <source>
        <dbReference type="EnsemblPlants" id="AVESA.00010b.r2.5CG0885650.1.CDS"/>
    </source>
</evidence>
<accession>A0ACD5Y172</accession>
<proteinExistence type="predicted"/>
<reference evidence="1" key="2">
    <citation type="submission" date="2025-09" db="UniProtKB">
        <authorList>
            <consortium name="EnsemblPlants"/>
        </authorList>
    </citation>
    <scope>IDENTIFICATION</scope>
</reference>
<organism evidence="1 2">
    <name type="scientific">Avena sativa</name>
    <name type="common">Oat</name>
    <dbReference type="NCBI Taxonomy" id="4498"/>
    <lineage>
        <taxon>Eukaryota</taxon>
        <taxon>Viridiplantae</taxon>
        <taxon>Streptophyta</taxon>
        <taxon>Embryophyta</taxon>
        <taxon>Tracheophyta</taxon>
        <taxon>Spermatophyta</taxon>
        <taxon>Magnoliopsida</taxon>
        <taxon>Liliopsida</taxon>
        <taxon>Poales</taxon>
        <taxon>Poaceae</taxon>
        <taxon>BOP clade</taxon>
        <taxon>Pooideae</taxon>
        <taxon>Poodae</taxon>
        <taxon>Poeae</taxon>
        <taxon>Poeae Chloroplast Group 1 (Aveneae type)</taxon>
        <taxon>Aveninae</taxon>
        <taxon>Avena</taxon>
    </lineage>
</organism>